<dbReference type="AlphaFoldDB" id="A0A3M7PCL3"/>
<dbReference type="EMBL" id="REGN01012178">
    <property type="protein sequence ID" value="RMZ96454.1"/>
    <property type="molecule type" value="Genomic_DNA"/>
</dbReference>
<evidence type="ECO:0000313" key="2">
    <source>
        <dbReference type="Proteomes" id="UP000276133"/>
    </source>
</evidence>
<evidence type="ECO:0000313" key="1">
    <source>
        <dbReference type="EMBL" id="RMZ96454.1"/>
    </source>
</evidence>
<sequence>MVERIRNKTVNTNRQSQLIETQLIKIKFAIAQGHISLEKIQKAIKYFQHQTNSTTRLYKDICLNIYKSITQSVLKLFTNNTPLIRRISSC</sequence>
<comment type="caution">
    <text evidence="1">The sequence shown here is derived from an EMBL/GenBank/DDBJ whole genome shotgun (WGS) entry which is preliminary data.</text>
</comment>
<dbReference type="Proteomes" id="UP000276133">
    <property type="component" value="Unassembled WGS sequence"/>
</dbReference>
<keyword evidence="2" id="KW-1185">Reference proteome</keyword>
<name>A0A3M7PCL3_BRAPC</name>
<gene>
    <name evidence="1" type="ORF">BpHYR1_041041</name>
</gene>
<accession>A0A3M7PCL3</accession>
<protein>
    <submittedName>
        <fullName evidence="1">Uncharacterized protein</fullName>
    </submittedName>
</protein>
<reference evidence="1 2" key="1">
    <citation type="journal article" date="2018" name="Sci. Rep.">
        <title>Genomic signatures of local adaptation to the degree of environmental predictability in rotifers.</title>
        <authorList>
            <person name="Franch-Gras L."/>
            <person name="Hahn C."/>
            <person name="Garcia-Roger E.M."/>
            <person name="Carmona M.J."/>
            <person name="Serra M."/>
            <person name="Gomez A."/>
        </authorList>
    </citation>
    <scope>NUCLEOTIDE SEQUENCE [LARGE SCALE GENOMIC DNA]</scope>
    <source>
        <strain evidence="1">HYR1</strain>
    </source>
</reference>
<organism evidence="1 2">
    <name type="scientific">Brachionus plicatilis</name>
    <name type="common">Marine rotifer</name>
    <name type="synonym">Brachionus muelleri</name>
    <dbReference type="NCBI Taxonomy" id="10195"/>
    <lineage>
        <taxon>Eukaryota</taxon>
        <taxon>Metazoa</taxon>
        <taxon>Spiralia</taxon>
        <taxon>Gnathifera</taxon>
        <taxon>Rotifera</taxon>
        <taxon>Eurotatoria</taxon>
        <taxon>Monogononta</taxon>
        <taxon>Pseudotrocha</taxon>
        <taxon>Ploima</taxon>
        <taxon>Brachionidae</taxon>
        <taxon>Brachionus</taxon>
    </lineage>
</organism>
<proteinExistence type="predicted"/>